<keyword evidence="1 2" id="KW-0732">Signal</keyword>
<name>A0A7R8UV60_HERIL</name>
<dbReference type="Proteomes" id="UP000594454">
    <property type="component" value="Chromosome 4"/>
</dbReference>
<dbReference type="AlphaFoldDB" id="A0A7R8UV60"/>
<dbReference type="GO" id="GO:0007608">
    <property type="term" value="P:sensory perception of smell"/>
    <property type="evidence" value="ECO:0007669"/>
    <property type="project" value="TreeGrafter"/>
</dbReference>
<dbReference type="InterPro" id="IPR006170">
    <property type="entry name" value="PBP/GOBP"/>
</dbReference>
<keyword evidence="4" id="KW-1185">Reference proteome</keyword>
<evidence type="ECO:0000313" key="3">
    <source>
        <dbReference type="EMBL" id="CAD7087115.1"/>
    </source>
</evidence>
<feature type="chain" id="PRO_5030799486" evidence="2">
    <location>
        <begin position="22"/>
        <end position="145"/>
    </location>
</feature>
<proteinExistence type="predicted"/>
<dbReference type="SUPFAM" id="SSF47565">
    <property type="entry name" value="Insect pheromone/odorant-binding proteins"/>
    <property type="match status" value="1"/>
</dbReference>
<dbReference type="OrthoDB" id="6595846at2759"/>
<dbReference type="InterPro" id="IPR036728">
    <property type="entry name" value="PBP_GOBP_sf"/>
</dbReference>
<sequence>MANPITVVVLLAITSCRLVQSEKADFEEDSRTFIWLLAEDCRTSETTNDDIKAVVDDEKDMSYASKCILACISEHFGLFTEDGKFNFDVAFEFFDAMIEDDDEKKEMRDRLIKKCKDIEDEDKCERAYKLNRCMDEVDKEFQAED</sequence>
<dbReference type="InParanoid" id="A0A7R8UV60"/>
<dbReference type="GO" id="GO:0005615">
    <property type="term" value="C:extracellular space"/>
    <property type="evidence" value="ECO:0007669"/>
    <property type="project" value="TreeGrafter"/>
</dbReference>
<dbReference type="PANTHER" id="PTHR11857:SF42">
    <property type="entry name" value="GENERAL ODORANT-BINDING PROTEIN 19D-RELATED"/>
    <property type="match status" value="1"/>
</dbReference>
<feature type="signal peptide" evidence="2">
    <location>
        <begin position="1"/>
        <end position="21"/>
    </location>
</feature>
<dbReference type="EMBL" id="LR899012">
    <property type="protein sequence ID" value="CAD7087115.1"/>
    <property type="molecule type" value="Genomic_DNA"/>
</dbReference>
<reference evidence="3 4" key="1">
    <citation type="submission" date="2020-11" db="EMBL/GenBank/DDBJ databases">
        <authorList>
            <person name="Wallbank WR R."/>
            <person name="Pardo Diaz C."/>
            <person name="Kozak K."/>
            <person name="Martin S."/>
            <person name="Jiggins C."/>
            <person name="Moest M."/>
            <person name="Warren A I."/>
            <person name="Generalovic N T."/>
            <person name="Byers J.R.P. K."/>
            <person name="Montejo-Kovacevich G."/>
            <person name="Yen C E."/>
        </authorList>
    </citation>
    <scope>NUCLEOTIDE SEQUENCE [LARGE SCALE GENOMIC DNA]</scope>
</reference>
<accession>A0A7R8UV60</accession>
<protein>
    <submittedName>
        <fullName evidence="3">Uncharacterized protein</fullName>
    </submittedName>
</protein>
<evidence type="ECO:0000313" key="4">
    <source>
        <dbReference type="Proteomes" id="UP000594454"/>
    </source>
</evidence>
<dbReference type="Gene3D" id="1.10.238.20">
    <property type="entry name" value="Pheromone/general odorant binding protein domain"/>
    <property type="match status" value="1"/>
</dbReference>
<dbReference type="GO" id="GO:0005549">
    <property type="term" value="F:odorant binding"/>
    <property type="evidence" value="ECO:0007669"/>
    <property type="project" value="InterPro"/>
</dbReference>
<evidence type="ECO:0000256" key="1">
    <source>
        <dbReference type="ARBA" id="ARBA00022729"/>
    </source>
</evidence>
<organism evidence="3 4">
    <name type="scientific">Hermetia illucens</name>
    <name type="common">Black soldier fly</name>
    <dbReference type="NCBI Taxonomy" id="343691"/>
    <lineage>
        <taxon>Eukaryota</taxon>
        <taxon>Metazoa</taxon>
        <taxon>Ecdysozoa</taxon>
        <taxon>Arthropoda</taxon>
        <taxon>Hexapoda</taxon>
        <taxon>Insecta</taxon>
        <taxon>Pterygota</taxon>
        <taxon>Neoptera</taxon>
        <taxon>Endopterygota</taxon>
        <taxon>Diptera</taxon>
        <taxon>Brachycera</taxon>
        <taxon>Stratiomyomorpha</taxon>
        <taxon>Stratiomyidae</taxon>
        <taxon>Hermetiinae</taxon>
        <taxon>Hermetia</taxon>
    </lineage>
</organism>
<dbReference type="PANTHER" id="PTHR11857">
    <property type="entry name" value="ODORANT BINDING PROTEIN-RELATED"/>
    <property type="match status" value="1"/>
</dbReference>
<dbReference type="CDD" id="cd23992">
    <property type="entry name" value="PBP_GOBP"/>
    <property type="match status" value="1"/>
</dbReference>
<gene>
    <name evidence="3" type="ORF">HERILL_LOCUS9839</name>
</gene>
<evidence type="ECO:0000256" key="2">
    <source>
        <dbReference type="SAM" id="SignalP"/>
    </source>
</evidence>
<dbReference type="Pfam" id="PF01395">
    <property type="entry name" value="PBP_GOBP"/>
    <property type="match status" value="1"/>
</dbReference>
<dbReference type="SMART" id="SM00708">
    <property type="entry name" value="PhBP"/>
    <property type="match status" value="1"/>
</dbReference>